<evidence type="ECO:0000256" key="1">
    <source>
        <dbReference type="ARBA" id="ARBA00001206"/>
    </source>
</evidence>
<organism evidence="17 18">
    <name type="scientific">Aliikangiella coralliicola</name>
    <dbReference type="NCBI Taxonomy" id="2592383"/>
    <lineage>
        <taxon>Bacteria</taxon>
        <taxon>Pseudomonadati</taxon>
        <taxon>Pseudomonadota</taxon>
        <taxon>Gammaproteobacteria</taxon>
        <taxon>Oceanospirillales</taxon>
        <taxon>Pleioneaceae</taxon>
        <taxon>Aliikangiella</taxon>
    </lineage>
</organism>
<evidence type="ECO:0000256" key="10">
    <source>
        <dbReference type="ARBA" id="ARBA00022777"/>
    </source>
</evidence>
<keyword evidence="18" id="KW-1185">Reference proteome</keyword>
<feature type="binding site" evidence="16">
    <location>
        <position position="183"/>
    </location>
    <ligand>
        <name>substrate</name>
    </ligand>
</feature>
<evidence type="ECO:0000256" key="15">
    <source>
        <dbReference type="ARBA" id="ARBA00040883"/>
    </source>
</evidence>
<dbReference type="EC" id="2.7.1.33" evidence="6 16"/>
<evidence type="ECO:0000256" key="5">
    <source>
        <dbReference type="ARBA" id="ARBA00011738"/>
    </source>
</evidence>
<comment type="cofactor">
    <cofactor evidence="2">
        <name>K(+)</name>
        <dbReference type="ChEBI" id="CHEBI:29103"/>
    </cofactor>
</comment>
<dbReference type="NCBIfam" id="TIGR00671">
    <property type="entry name" value="baf"/>
    <property type="match status" value="1"/>
</dbReference>
<feature type="binding site" evidence="16">
    <location>
        <begin position="6"/>
        <end position="13"/>
    </location>
    <ligand>
        <name>ATP</name>
        <dbReference type="ChEBI" id="CHEBI:30616"/>
    </ligand>
</feature>
<reference evidence="17 18" key="1">
    <citation type="submission" date="2019-07" db="EMBL/GenBank/DDBJ databases">
        <title>Draft genome for Aliikangiella sp. M105.</title>
        <authorList>
            <person name="Wang G."/>
        </authorList>
    </citation>
    <scope>NUCLEOTIDE SEQUENCE [LARGE SCALE GENOMIC DNA]</scope>
    <source>
        <strain evidence="17 18">M105</strain>
    </source>
</reference>
<dbReference type="Gene3D" id="3.30.420.40">
    <property type="match status" value="2"/>
</dbReference>
<evidence type="ECO:0000256" key="13">
    <source>
        <dbReference type="ARBA" id="ARBA00022993"/>
    </source>
</evidence>
<comment type="catalytic activity">
    <reaction evidence="1 16">
        <text>(R)-pantothenate + ATP = (R)-4'-phosphopantothenate + ADP + H(+)</text>
        <dbReference type="Rhea" id="RHEA:16373"/>
        <dbReference type="ChEBI" id="CHEBI:10986"/>
        <dbReference type="ChEBI" id="CHEBI:15378"/>
        <dbReference type="ChEBI" id="CHEBI:29032"/>
        <dbReference type="ChEBI" id="CHEBI:30616"/>
        <dbReference type="ChEBI" id="CHEBI:456216"/>
        <dbReference type="EC" id="2.7.1.33"/>
    </reaction>
</comment>
<feature type="binding site" evidence="16">
    <location>
        <position position="132"/>
    </location>
    <ligand>
        <name>ATP</name>
        <dbReference type="ChEBI" id="CHEBI:30616"/>
    </ligand>
</feature>
<keyword evidence="10 16" id="KW-0418">Kinase</keyword>
<dbReference type="UniPathway" id="UPA00241">
    <property type="reaction ID" value="UER00352"/>
</dbReference>
<gene>
    <name evidence="16" type="primary">coaX</name>
    <name evidence="17" type="ORF">FLL46_20425</name>
</gene>
<dbReference type="GO" id="GO:0004594">
    <property type="term" value="F:pantothenate kinase activity"/>
    <property type="evidence" value="ECO:0007669"/>
    <property type="project" value="UniProtKB-UniRule"/>
</dbReference>
<keyword evidence="12 16" id="KW-0630">Potassium</keyword>
<comment type="cofactor">
    <cofactor evidence="16">
        <name>NH4(+)</name>
        <dbReference type="ChEBI" id="CHEBI:28938"/>
    </cofactor>
    <cofactor evidence="16">
        <name>K(+)</name>
        <dbReference type="ChEBI" id="CHEBI:29103"/>
    </cofactor>
    <text evidence="16">A monovalent cation. Ammonium or potassium.</text>
</comment>
<keyword evidence="7 16" id="KW-0963">Cytoplasm</keyword>
<dbReference type="AlphaFoldDB" id="A0A545U7T6"/>
<comment type="similarity">
    <text evidence="14 16">Belongs to the type III pantothenate kinase family.</text>
</comment>
<dbReference type="PANTHER" id="PTHR34265">
    <property type="entry name" value="TYPE III PANTOTHENATE KINASE"/>
    <property type="match status" value="1"/>
</dbReference>
<evidence type="ECO:0000256" key="8">
    <source>
        <dbReference type="ARBA" id="ARBA00022679"/>
    </source>
</evidence>
<evidence type="ECO:0000256" key="11">
    <source>
        <dbReference type="ARBA" id="ARBA00022840"/>
    </source>
</evidence>
<evidence type="ECO:0000256" key="2">
    <source>
        <dbReference type="ARBA" id="ARBA00001958"/>
    </source>
</evidence>
<protein>
    <recommendedName>
        <fullName evidence="15 16">Type III pantothenate kinase</fullName>
        <ecNumber evidence="6 16">2.7.1.33</ecNumber>
    </recommendedName>
    <alternativeName>
        <fullName evidence="16">PanK-III</fullName>
    </alternativeName>
    <alternativeName>
        <fullName evidence="16">Pantothenic acid kinase</fullName>
    </alternativeName>
</protein>
<evidence type="ECO:0000313" key="18">
    <source>
        <dbReference type="Proteomes" id="UP000315439"/>
    </source>
</evidence>
<dbReference type="GO" id="GO:0005737">
    <property type="term" value="C:cytoplasm"/>
    <property type="evidence" value="ECO:0007669"/>
    <property type="project" value="UniProtKB-SubCell"/>
</dbReference>
<feature type="binding site" evidence="16">
    <location>
        <position position="101"/>
    </location>
    <ligand>
        <name>substrate</name>
    </ligand>
</feature>
<evidence type="ECO:0000256" key="14">
    <source>
        <dbReference type="ARBA" id="ARBA00038036"/>
    </source>
</evidence>
<dbReference type="InterPro" id="IPR004619">
    <property type="entry name" value="Type_III_PanK"/>
</dbReference>
<dbReference type="EMBL" id="VIKS01000012">
    <property type="protein sequence ID" value="TQV85527.1"/>
    <property type="molecule type" value="Genomic_DNA"/>
</dbReference>
<dbReference type="Proteomes" id="UP000315439">
    <property type="component" value="Unassembled WGS sequence"/>
</dbReference>
<evidence type="ECO:0000256" key="12">
    <source>
        <dbReference type="ARBA" id="ARBA00022958"/>
    </source>
</evidence>
<evidence type="ECO:0000313" key="17">
    <source>
        <dbReference type="EMBL" id="TQV85527.1"/>
    </source>
</evidence>
<comment type="function">
    <text evidence="16">Catalyzes the phosphorylation of pantothenate (Pan), the first step in CoA biosynthesis.</text>
</comment>
<evidence type="ECO:0000256" key="4">
    <source>
        <dbReference type="ARBA" id="ARBA00005225"/>
    </source>
</evidence>
<evidence type="ECO:0000256" key="9">
    <source>
        <dbReference type="ARBA" id="ARBA00022741"/>
    </source>
</evidence>
<feature type="binding site" evidence="16">
    <location>
        <position position="129"/>
    </location>
    <ligand>
        <name>K(+)</name>
        <dbReference type="ChEBI" id="CHEBI:29103"/>
    </ligand>
</feature>
<proteinExistence type="inferred from homology"/>
<dbReference type="GO" id="GO:0046872">
    <property type="term" value="F:metal ion binding"/>
    <property type="evidence" value="ECO:0007669"/>
    <property type="project" value="UniProtKB-KW"/>
</dbReference>
<comment type="caution">
    <text evidence="17">The sequence shown here is derived from an EMBL/GenBank/DDBJ whole genome shotgun (WGS) entry which is preliminary data.</text>
</comment>
<keyword evidence="8 16" id="KW-0808">Transferase</keyword>
<dbReference type="PANTHER" id="PTHR34265:SF1">
    <property type="entry name" value="TYPE III PANTOTHENATE KINASE"/>
    <property type="match status" value="1"/>
</dbReference>
<evidence type="ECO:0000256" key="7">
    <source>
        <dbReference type="ARBA" id="ARBA00022490"/>
    </source>
</evidence>
<feature type="binding site" evidence="16">
    <location>
        <begin position="108"/>
        <end position="111"/>
    </location>
    <ligand>
        <name>substrate</name>
    </ligand>
</feature>
<dbReference type="OrthoDB" id="9781305at2"/>
<dbReference type="InterPro" id="IPR043129">
    <property type="entry name" value="ATPase_NBD"/>
</dbReference>
<name>A0A545U7T6_9GAMM</name>
<dbReference type="GO" id="GO:0005524">
    <property type="term" value="F:ATP binding"/>
    <property type="evidence" value="ECO:0007669"/>
    <property type="project" value="UniProtKB-UniRule"/>
</dbReference>
<accession>A0A545U7T6</accession>
<dbReference type="GO" id="GO:0015937">
    <property type="term" value="P:coenzyme A biosynthetic process"/>
    <property type="evidence" value="ECO:0007669"/>
    <property type="project" value="UniProtKB-UniRule"/>
</dbReference>
<evidence type="ECO:0000256" key="6">
    <source>
        <dbReference type="ARBA" id="ARBA00012102"/>
    </source>
</evidence>
<keyword evidence="13 16" id="KW-0173">Coenzyme A biosynthesis</keyword>
<evidence type="ECO:0000256" key="16">
    <source>
        <dbReference type="HAMAP-Rule" id="MF_01274"/>
    </source>
</evidence>
<evidence type="ECO:0000256" key="3">
    <source>
        <dbReference type="ARBA" id="ARBA00004496"/>
    </source>
</evidence>
<feature type="active site" description="Proton acceptor" evidence="16">
    <location>
        <position position="110"/>
    </location>
</feature>
<comment type="pathway">
    <text evidence="4 16">Cofactor biosynthesis; coenzyme A biosynthesis; CoA from (R)-pantothenate: step 1/5.</text>
</comment>
<keyword evidence="16" id="KW-0479">Metal-binding</keyword>
<comment type="subcellular location">
    <subcellularLocation>
        <location evidence="3 16">Cytoplasm</location>
    </subcellularLocation>
</comment>
<dbReference type="Pfam" id="PF03309">
    <property type="entry name" value="Pan_kinase"/>
    <property type="match status" value="1"/>
</dbReference>
<comment type="subunit">
    <text evidence="5 16">Homodimer.</text>
</comment>
<keyword evidence="11 16" id="KW-0067">ATP-binding</keyword>
<dbReference type="HAMAP" id="MF_01274">
    <property type="entry name" value="Pantothen_kinase_3"/>
    <property type="match status" value="1"/>
</dbReference>
<dbReference type="SUPFAM" id="SSF53067">
    <property type="entry name" value="Actin-like ATPase domain"/>
    <property type="match status" value="2"/>
</dbReference>
<keyword evidence="9 16" id="KW-0547">Nucleotide-binding</keyword>
<sequence length="258" mass="28866">MILLIDWGNTNLKTICLETTDLETTGLEKFCRDSLLENEPRVYGSLAEFKENFSLSPQQVLVASVRSDEDNERLKQFLSTLSDEIFFAKTSHKACGVSCAYDKPEFLGVDRWLAILAAEAIADPVAVIDIGSAITLDVVSNKRHLGGHIIPGKRLMLESLKSTGKVRPDSQIVEDEQYLGQSTGDCVRLGIDAVVSGYLSNIMDKVSKDYQIERWFFAGGGGAHWYQKLANNERRFELRPLIVFEGLLRLYLDSKPKT</sequence>
<dbReference type="RefSeq" id="WP_142933203.1">
    <property type="nucleotide sequence ID" value="NZ_ML660168.1"/>
</dbReference>